<dbReference type="SUPFAM" id="SSF53850">
    <property type="entry name" value="Periplasmic binding protein-like II"/>
    <property type="match status" value="1"/>
</dbReference>
<evidence type="ECO:0000256" key="3">
    <source>
        <dbReference type="ARBA" id="ARBA00023125"/>
    </source>
</evidence>
<dbReference type="KEGG" id="csh:Closa_1019"/>
<dbReference type="RefSeq" id="WP_013271731.1">
    <property type="nucleotide sequence ID" value="NC_014376.1"/>
</dbReference>
<comment type="similarity">
    <text evidence="1">Belongs to the LysR transcriptional regulatory family.</text>
</comment>
<dbReference type="GO" id="GO:0003700">
    <property type="term" value="F:DNA-binding transcription factor activity"/>
    <property type="evidence" value="ECO:0007669"/>
    <property type="project" value="InterPro"/>
</dbReference>
<dbReference type="InterPro" id="IPR036390">
    <property type="entry name" value="WH_DNA-bd_sf"/>
</dbReference>
<proteinExistence type="inferred from homology"/>
<reference evidence="6" key="1">
    <citation type="submission" date="2010-07" db="EMBL/GenBank/DDBJ databases">
        <title>Complete sequence of Clostridium saccharolyticum WM1.</title>
        <authorList>
            <consortium name="US DOE Joint Genome Institute"/>
            <person name="Lucas S."/>
            <person name="Copeland A."/>
            <person name="Lapidus A."/>
            <person name="Cheng J.-F."/>
            <person name="Bruce D."/>
            <person name="Goodwin L."/>
            <person name="Pitluck S."/>
            <person name="Chertkov O."/>
            <person name="Detter J.C."/>
            <person name="Han C."/>
            <person name="Tapia R."/>
            <person name="Land M."/>
            <person name="Hauser L."/>
            <person name="Chang Y.-J."/>
            <person name="Jeffries C."/>
            <person name="Kyrpides N."/>
            <person name="Ivanova N."/>
            <person name="Mikhailova N."/>
            <person name="Mouttaki H."/>
            <person name="Lin L."/>
            <person name="Zhou J."/>
            <person name="Hemme C.L."/>
            <person name="Woyke T."/>
        </authorList>
    </citation>
    <scope>NUCLEOTIDE SEQUENCE [LARGE SCALE GENOMIC DNA]</scope>
    <source>
        <strain evidence="6">WM1</strain>
    </source>
</reference>
<evidence type="ECO:0000256" key="4">
    <source>
        <dbReference type="ARBA" id="ARBA00023163"/>
    </source>
</evidence>
<evidence type="ECO:0000256" key="2">
    <source>
        <dbReference type="ARBA" id="ARBA00023015"/>
    </source>
</evidence>
<dbReference type="STRING" id="610130.Closa_1019"/>
<accession>D9R6Y0</accession>
<evidence type="ECO:0000313" key="6">
    <source>
        <dbReference type="EMBL" id="ADL03636.1"/>
    </source>
</evidence>
<dbReference type="InterPro" id="IPR047788">
    <property type="entry name" value="LysR-like_Sec_metab"/>
</dbReference>
<sequence length="301" mass="34138">MNLKQLEAFVCVAEEKSFSAAAKKLYLTQPTVSAHISSLEKELGARLFVRTTKDVELSPEGEQLYGNARKILQLEKNILRDFTQKDLKTANRIVVGASTVPGQYILPQILSLFSRTYPGNQLELKEADSMEVVRLVQDGLVEIGFTGTTVTDPTCVFEPFYSDRLVIITPNNDKYRQYEKTGFPLEQFYEERWIFREEGSGTRKEAESHLKDMGVDLSRLEIVATISNQETIKKSVEAAMGISILSGAAVDDYVEQGALLRFSPGPQEIYRKLYMVWSKNHKPGKAARLFIRFVRELYAYL</sequence>
<feature type="domain" description="HTH lysR-type" evidence="5">
    <location>
        <begin position="1"/>
        <end position="58"/>
    </location>
</feature>
<dbReference type="Proteomes" id="UP000001662">
    <property type="component" value="Chromosome"/>
</dbReference>
<dbReference type="eggNOG" id="COG0583">
    <property type="taxonomic scope" value="Bacteria"/>
</dbReference>
<dbReference type="PROSITE" id="PS50931">
    <property type="entry name" value="HTH_LYSR"/>
    <property type="match status" value="1"/>
</dbReference>
<organism evidence="6 7">
    <name type="scientific">Lacrimispora saccharolytica (strain ATCC 35040 / DSM 2544 / NRCC 2533 / WM1)</name>
    <name type="common">Clostridium saccharolyticum</name>
    <dbReference type="NCBI Taxonomy" id="610130"/>
    <lineage>
        <taxon>Bacteria</taxon>
        <taxon>Bacillati</taxon>
        <taxon>Bacillota</taxon>
        <taxon>Clostridia</taxon>
        <taxon>Lachnospirales</taxon>
        <taxon>Lachnospiraceae</taxon>
        <taxon>Lacrimispora</taxon>
    </lineage>
</organism>
<name>D9R6Y0_LACSW</name>
<dbReference type="PANTHER" id="PTHR30126:SF64">
    <property type="entry name" value="HTH-TYPE TRANSCRIPTIONAL REGULATOR CITR"/>
    <property type="match status" value="1"/>
</dbReference>
<dbReference type="SUPFAM" id="SSF46785">
    <property type="entry name" value="Winged helix' DNA-binding domain"/>
    <property type="match status" value="1"/>
</dbReference>
<dbReference type="Pfam" id="PF00126">
    <property type="entry name" value="HTH_1"/>
    <property type="match status" value="1"/>
</dbReference>
<protein>
    <submittedName>
        <fullName evidence="6">Transcriptional regulator, LysR family</fullName>
    </submittedName>
</protein>
<dbReference type="EMBL" id="CP002109">
    <property type="protein sequence ID" value="ADL03636.1"/>
    <property type="molecule type" value="Genomic_DNA"/>
</dbReference>
<dbReference type="HOGENOM" id="CLU_039613_6_1_9"/>
<keyword evidence="7" id="KW-1185">Reference proteome</keyword>
<gene>
    <name evidence="6" type="ordered locus">Closa_1019</name>
</gene>
<dbReference type="InterPro" id="IPR036388">
    <property type="entry name" value="WH-like_DNA-bd_sf"/>
</dbReference>
<keyword evidence="4" id="KW-0804">Transcription</keyword>
<dbReference type="NCBIfam" id="NF040786">
    <property type="entry name" value="LysR_Sec_metab"/>
    <property type="match status" value="1"/>
</dbReference>
<dbReference type="Gene3D" id="3.40.190.290">
    <property type="match status" value="1"/>
</dbReference>
<dbReference type="Gene3D" id="1.10.10.10">
    <property type="entry name" value="Winged helix-like DNA-binding domain superfamily/Winged helix DNA-binding domain"/>
    <property type="match status" value="1"/>
</dbReference>
<dbReference type="InterPro" id="IPR005119">
    <property type="entry name" value="LysR_subst-bd"/>
</dbReference>
<dbReference type="GO" id="GO:0000976">
    <property type="term" value="F:transcription cis-regulatory region binding"/>
    <property type="evidence" value="ECO:0007669"/>
    <property type="project" value="TreeGrafter"/>
</dbReference>
<dbReference type="OrthoDB" id="63123at2"/>
<dbReference type="AlphaFoldDB" id="D9R6Y0"/>
<evidence type="ECO:0000259" key="5">
    <source>
        <dbReference type="PROSITE" id="PS50931"/>
    </source>
</evidence>
<dbReference type="PaxDb" id="610130-Closa_1019"/>
<dbReference type="InterPro" id="IPR000847">
    <property type="entry name" value="LysR_HTH_N"/>
</dbReference>
<keyword evidence="3" id="KW-0238">DNA-binding</keyword>
<dbReference type="PANTHER" id="PTHR30126">
    <property type="entry name" value="HTH-TYPE TRANSCRIPTIONAL REGULATOR"/>
    <property type="match status" value="1"/>
</dbReference>
<evidence type="ECO:0000313" key="7">
    <source>
        <dbReference type="Proteomes" id="UP000001662"/>
    </source>
</evidence>
<evidence type="ECO:0000256" key="1">
    <source>
        <dbReference type="ARBA" id="ARBA00009437"/>
    </source>
</evidence>
<dbReference type="PRINTS" id="PR00039">
    <property type="entry name" value="HTHLYSR"/>
</dbReference>
<dbReference type="Pfam" id="PF03466">
    <property type="entry name" value="LysR_substrate"/>
    <property type="match status" value="1"/>
</dbReference>
<keyword evidence="2" id="KW-0805">Transcription regulation</keyword>
<dbReference type="FunFam" id="1.10.10.10:FF:000001">
    <property type="entry name" value="LysR family transcriptional regulator"/>
    <property type="match status" value="1"/>
</dbReference>